<evidence type="ECO:0000313" key="2">
    <source>
        <dbReference type="Proteomes" id="UP000183015"/>
    </source>
</evidence>
<dbReference type="EMBL" id="FOAZ01000013">
    <property type="protein sequence ID" value="SEL78881.1"/>
    <property type="molecule type" value="Genomic_DNA"/>
</dbReference>
<dbReference type="RefSeq" id="WP_042444072.1">
    <property type="nucleotide sequence ID" value="NZ_BBPN01000006.1"/>
</dbReference>
<proteinExistence type="predicted"/>
<gene>
    <name evidence="1" type="ORF">SAMN05414137_11332</name>
</gene>
<name>A0A1H7T1X6_STRJI</name>
<accession>A0A1H7T1X6</accession>
<dbReference type="OrthoDB" id="3854885at2"/>
<reference evidence="2" key="1">
    <citation type="submission" date="2016-10" db="EMBL/GenBank/DDBJ databases">
        <authorList>
            <person name="Varghese N."/>
        </authorList>
    </citation>
    <scope>NUCLEOTIDE SEQUENCE [LARGE SCALE GENOMIC DNA]</scope>
    <source>
        <strain evidence="2">DSM 45096 / BCRC 16803 / CGMCC 4.1857 / CIP 109030 / JCM 12277 / KCTC 19219 / NBRC 100920 / 33214</strain>
    </source>
</reference>
<dbReference type="Proteomes" id="UP000183015">
    <property type="component" value="Unassembled WGS sequence"/>
</dbReference>
<dbReference type="AlphaFoldDB" id="A0A1H7T1X6"/>
<evidence type="ECO:0000313" key="1">
    <source>
        <dbReference type="EMBL" id="SEL78881.1"/>
    </source>
</evidence>
<protein>
    <submittedName>
        <fullName evidence="1">Uncharacterized protein</fullName>
    </submittedName>
</protein>
<keyword evidence="2" id="KW-1185">Reference proteome</keyword>
<organism evidence="1 2">
    <name type="scientific">Streptacidiphilus jiangxiensis</name>
    <dbReference type="NCBI Taxonomy" id="235985"/>
    <lineage>
        <taxon>Bacteria</taxon>
        <taxon>Bacillati</taxon>
        <taxon>Actinomycetota</taxon>
        <taxon>Actinomycetes</taxon>
        <taxon>Kitasatosporales</taxon>
        <taxon>Streptomycetaceae</taxon>
        <taxon>Streptacidiphilus</taxon>
    </lineage>
</organism>
<dbReference type="eggNOG" id="ENOG5031JSV">
    <property type="taxonomic scope" value="Bacteria"/>
</dbReference>
<sequence length="133" mass="14963">MFDKLLHHKLLHEGLESQGVITKQKVEGMKGDRAFSGFYLGIEGHMKFEDGTEGAFSSMGLDTSKLGDLEVGMIVPVRYSADHKHVVLDVLKLEARHKAWKQSAADFDEQRRQQEIAAAEAKLAEANKHRHHD</sequence>